<dbReference type="InterPro" id="IPR016024">
    <property type="entry name" value="ARM-type_fold"/>
</dbReference>
<protein>
    <submittedName>
        <fullName evidence="10">Fibronectin type-III domain-containing protein</fullName>
    </submittedName>
</protein>
<evidence type="ECO:0000256" key="4">
    <source>
        <dbReference type="ARBA" id="ARBA00022889"/>
    </source>
</evidence>
<dbReference type="Gene3D" id="2.60.40.10">
    <property type="entry name" value="Immunoglobulins"/>
    <property type="match status" value="4"/>
</dbReference>
<evidence type="ECO:0000313" key="9">
    <source>
        <dbReference type="Proteomes" id="UP000038045"/>
    </source>
</evidence>
<dbReference type="PROSITE" id="PS50853">
    <property type="entry name" value="FN3"/>
    <property type="match status" value="4"/>
</dbReference>
<evidence type="ECO:0000256" key="6">
    <source>
        <dbReference type="PROSITE-ProRule" id="PRU00259"/>
    </source>
</evidence>
<dbReference type="GO" id="GO:0005886">
    <property type="term" value="C:plasma membrane"/>
    <property type="evidence" value="ECO:0007669"/>
    <property type="project" value="TreeGrafter"/>
</dbReference>
<dbReference type="STRING" id="131310.A0A0N5A3Z9"/>
<dbReference type="Proteomes" id="UP000038045">
    <property type="component" value="Unplaced"/>
</dbReference>
<evidence type="ECO:0000256" key="2">
    <source>
        <dbReference type="ARBA" id="ARBA00005462"/>
    </source>
</evidence>
<feature type="compositionally biased region" description="Acidic residues" evidence="7">
    <location>
        <begin position="1"/>
        <end position="10"/>
    </location>
</feature>
<feature type="repeat" description="ARM" evidence="6">
    <location>
        <begin position="1152"/>
        <end position="1189"/>
    </location>
</feature>
<keyword evidence="3" id="KW-0677">Repeat</keyword>
<dbReference type="PROSITE" id="PS50176">
    <property type="entry name" value="ARM_REPEAT"/>
    <property type="match status" value="2"/>
</dbReference>
<dbReference type="InterPro" id="IPR003961">
    <property type="entry name" value="FN3_dom"/>
</dbReference>
<feature type="repeat" description="ARM" evidence="6">
    <location>
        <begin position="838"/>
        <end position="883"/>
    </location>
</feature>
<feature type="region of interest" description="Disordered" evidence="7">
    <location>
        <begin position="1039"/>
        <end position="1091"/>
    </location>
</feature>
<dbReference type="GO" id="GO:0098609">
    <property type="term" value="P:cell-cell adhesion"/>
    <property type="evidence" value="ECO:0007669"/>
    <property type="project" value="InterPro"/>
</dbReference>
<feature type="compositionally biased region" description="Polar residues" evidence="7">
    <location>
        <begin position="92"/>
        <end position="123"/>
    </location>
</feature>
<keyword evidence="4" id="KW-0130">Cell adhesion</keyword>
<comment type="similarity">
    <text evidence="2">Belongs to the beta-catenin family.</text>
</comment>
<dbReference type="WBParaSite" id="PTRK_0001635200.1">
    <property type="protein sequence ID" value="PTRK_0001635200.1"/>
    <property type="gene ID" value="PTRK_0001635200"/>
</dbReference>
<dbReference type="SMART" id="SM00185">
    <property type="entry name" value="ARM"/>
    <property type="match status" value="5"/>
</dbReference>
<feature type="domain" description="Fibronectin type-III" evidence="8">
    <location>
        <begin position="629"/>
        <end position="726"/>
    </location>
</feature>
<feature type="compositionally biased region" description="Low complexity" evidence="7">
    <location>
        <begin position="17"/>
        <end position="36"/>
    </location>
</feature>
<proteinExistence type="inferred from homology"/>
<dbReference type="PANTHER" id="PTHR10372:SF27">
    <property type="entry name" value="ADHERENS JUNCTION PROTEIN P120"/>
    <property type="match status" value="1"/>
</dbReference>
<organism evidence="9 10">
    <name type="scientific">Parastrongyloides trichosuri</name>
    <name type="common">Possum-specific nematode worm</name>
    <dbReference type="NCBI Taxonomy" id="131310"/>
    <lineage>
        <taxon>Eukaryota</taxon>
        <taxon>Metazoa</taxon>
        <taxon>Ecdysozoa</taxon>
        <taxon>Nematoda</taxon>
        <taxon>Chromadorea</taxon>
        <taxon>Rhabditida</taxon>
        <taxon>Tylenchina</taxon>
        <taxon>Panagrolaimomorpha</taxon>
        <taxon>Strongyloidoidea</taxon>
        <taxon>Strongyloididae</taxon>
        <taxon>Parastrongyloides</taxon>
    </lineage>
</organism>
<dbReference type="GO" id="GO:0005912">
    <property type="term" value="C:adherens junction"/>
    <property type="evidence" value="ECO:0007669"/>
    <property type="project" value="TreeGrafter"/>
</dbReference>
<evidence type="ECO:0000256" key="3">
    <source>
        <dbReference type="ARBA" id="ARBA00022737"/>
    </source>
</evidence>
<evidence type="ECO:0000313" key="10">
    <source>
        <dbReference type="WBParaSite" id="PTRK_0001635200.1"/>
    </source>
</evidence>
<dbReference type="Pfam" id="PF00041">
    <property type="entry name" value="fn3"/>
    <property type="match status" value="3"/>
</dbReference>
<dbReference type="InterPro" id="IPR000225">
    <property type="entry name" value="Armadillo"/>
</dbReference>
<feature type="domain" description="Fibronectin type-III" evidence="8">
    <location>
        <begin position="276"/>
        <end position="372"/>
    </location>
</feature>
<feature type="domain" description="Fibronectin type-III" evidence="8">
    <location>
        <begin position="408"/>
        <end position="504"/>
    </location>
</feature>
<dbReference type="Pfam" id="PF00514">
    <property type="entry name" value="Arm"/>
    <property type="match status" value="3"/>
</dbReference>
<dbReference type="CDD" id="cd00063">
    <property type="entry name" value="FN3"/>
    <property type="match status" value="4"/>
</dbReference>
<dbReference type="InterPro" id="IPR036116">
    <property type="entry name" value="FN3_sf"/>
</dbReference>
<keyword evidence="9" id="KW-1185">Reference proteome</keyword>
<dbReference type="InterPro" id="IPR028435">
    <property type="entry name" value="Plakophilin/d_Catenin"/>
</dbReference>
<comment type="subcellular location">
    <subcellularLocation>
        <location evidence="1">Cell junction</location>
    </subcellularLocation>
</comment>
<reference evidence="10" key="1">
    <citation type="submission" date="2017-02" db="UniProtKB">
        <authorList>
            <consortium name="WormBaseParasite"/>
        </authorList>
    </citation>
    <scope>IDENTIFICATION</scope>
</reference>
<dbReference type="Gene3D" id="1.25.10.10">
    <property type="entry name" value="Leucine-rich Repeat Variant"/>
    <property type="match status" value="1"/>
</dbReference>
<feature type="region of interest" description="Disordered" evidence="7">
    <location>
        <begin position="1"/>
        <end position="37"/>
    </location>
</feature>
<feature type="domain" description="Fibronectin type-III" evidence="8">
    <location>
        <begin position="520"/>
        <end position="615"/>
    </location>
</feature>
<dbReference type="GO" id="GO:0005737">
    <property type="term" value="C:cytoplasm"/>
    <property type="evidence" value="ECO:0007669"/>
    <property type="project" value="TreeGrafter"/>
</dbReference>
<evidence type="ECO:0000259" key="8">
    <source>
        <dbReference type="PROSITE" id="PS50853"/>
    </source>
</evidence>
<dbReference type="SMART" id="SM00060">
    <property type="entry name" value="FN3"/>
    <property type="match status" value="4"/>
</dbReference>
<feature type="region of interest" description="Disordered" evidence="7">
    <location>
        <begin position="84"/>
        <end position="128"/>
    </location>
</feature>
<evidence type="ECO:0000256" key="1">
    <source>
        <dbReference type="ARBA" id="ARBA00004282"/>
    </source>
</evidence>
<dbReference type="SUPFAM" id="SSF48371">
    <property type="entry name" value="ARM repeat"/>
    <property type="match status" value="1"/>
</dbReference>
<dbReference type="InterPro" id="IPR011989">
    <property type="entry name" value="ARM-like"/>
</dbReference>
<keyword evidence="5" id="KW-0965">Cell junction</keyword>
<evidence type="ECO:0000256" key="7">
    <source>
        <dbReference type="SAM" id="MobiDB-lite"/>
    </source>
</evidence>
<evidence type="ECO:0000256" key="5">
    <source>
        <dbReference type="ARBA" id="ARBA00022949"/>
    </source>
</evidence>
<dbReference type="PANTHER" id="PTHR10372">
    <property type="entry name" value="PLAKOPHILLIN-RELATED"/>
    <property type="match status" value="1"/>
</dbReference>
<name>A0A0N5A3Z9_PARTI</name>
<dbReference type="SUPFAM" id="SSF49265">
    <property type="entry name" value="Fibronectin type III"/>
    <property type="match status" value="3"/>
</dbReference>
<accession>A0A0N5A3Z9</accession>
<dbReference type="InterPro" id="IPR013783">
    <property type="entry name" value="Ig-like_fold"/>
</dbReference>
<dbReference type="GO" id="GO:0005634">
    <property type="term" value="C:nucleus"/>
    <property type="evidence" value="ECO:0007669"/>
    <property type="project" value="TreeGrafter"/>
</dbReference>
<sequence>MMEPIPEEDHEALAAVSPHHSIKSTISIPTTSSSTKRVVEEKQRMREIYKSEKINTVVSTIPKNELPVSWNMSPTEKITTITRTDEDLLLPSPNSRPDTSQSIPQYNQSPYTTLNQANGTNIEGSTNNGIGTTYNYTYECHYDDPVSSEIESADFSGANDQDIERHYKQTQKVTRVTKVTTTRSVRQIDLSKGDIHFDAEGSPIVDESPYSIERGDTKIDGINRDLSKTYISEGDEYQRDSALGQSPHSLMLNNSEISDKYGNINKYYNDNDLPGPPGIPQVTDIDTTEVSLVWLRPSIESTMIPIIGYKVEYRRGEDDPWEAAHDDLLVQSECRITNLEPMADYQFRVLAANMHGFGAPSQETPPILLRPKFDSNNRRFDQYQHFSTINDCNNMAIGGRNDIMECQQPGPPIPIEINGDTILLEWRPSISNDVSTPISGYIVEYKAKGLGSWMQANDFLIPTHYYKVSNLRPNGEYEFRVIGRCLDIYSKPSISSGLIKIKPTIPSRSGVTQYNKNLPIPNQPYVIEVYDDSMLVNVTIPSNETQIPVSQTIEYREIGDPNWYVAKVQELSSNTLVTNLRPNNSYEFRAFTVSLFDGSRSAPSIKSDAIQLQWSNTSTNYNLRNVPKKPFPPEYVGAESADSLIICWLPAESSLPVQGYEVEFRDYQQDSHNWYKVTDTLVTGCKTTVGYLIKNHQYQFRIIAKNIMGFSEPSEPSETITITENGPTTLNNKWIPSSENGTPLSPLRSPKYIEAERYGTIPLLQDEIIRESPPLPERDDSPPPINRQANVQWRDPTLKEVIDYLSSADRNIVIDASGFLQHLTYNDNVVKEDLRNLGGIPILIKLLSSDNSDIVRNSSGCLRNLSYGKENDINKKLIAECGGIRWLTTVIKEFPNTHIREEATGALWNISSCDELKVSIYNQSAEIIVDNLVIPLSGYKQSGGKQLITIGDNGHNDNHSKSSNVFRNGVGVLRNISAINSNSRKQLRSSPLLIESLLYYFQNSFNQGLIDSRSLENVVCILRNLSYRVHEEYDGKKHPFVQDYRDSGRSSGKRGRERSKSAPSGSPKEKKKSGGLFKKGGKGKKDINENKENTSSGVELLWHITTIQLYLRILQETSNSETLEAAAAAIQNLSASEHPNSQHVRTLVRTEKGLPILVELLRVEFEKVVCSVTTALRNLSMDQRNRELIGKYAMKDLLQKIPRDDVIKGINMNENRIAEATIVAVLGILFEIVKNSSEFTKNLHDIGGTDKLMTLAKGYPRVSAKICKYASQLLYTMWQHKDLHEIFKKAGYKESDFYSGPLTSRTSAREARTLARPIISHSGNKKSHKENNLNSDNYAIYDVKNTTSQSSRYDYGGLERYSDYGNDLSVRSESKIQSSGGKYKKISAKEPLYASVQKKELNYANSPAGDSWV</sequence>